<evidence type="ECO:0000256" key="3">
    <source>
        <dbReference type="ARBA" id="ARBA00022692"/>
    </source>
</evidence>
<dbReference type="GO" id="GO:0005886">
    <property type="term" value="C:plasma membrane"/>
    <property type="evidence" value="ECO:0007669"/>
    <property type="project" value="TreeGrafter"/>
</dbReference>
<dbReference type="PANTHER" id="PTHR19282">
    <property type="entry name" value="TETRASPANIN"/>
    <property type="match status" value="1"/>
</dbReference>
<dbReference type="PANTHER" id="PTHR19282:SF544">
    <property type="entry name" value="TETRASPANIN"/>
    <property type="match status" value="1"/>
</dbReference>
<feature type="transmembrane region" description="Helical" evidence="7">
    <location>
        <begin position="57"/>
        <end position="79"/>
    </location>
</feature>
<dbReference type="PIRSF" id="PIRSF002419">
    <property type="entry name" value="Tetraspanin"/>
    <property type="match status" value="1"/>
</dbReference>
<proteinExistence type="inferred from homology"/>
<keyword evidence="3 7" id="KW-0812">Transmembrane</keyword>
<gene>
    <name evidence="9" type="ORF">JXQ802_LOCUS23021</name>
    <name evidence="8" type="ORF">PYM288_LOCUS15684</name>
</gene>
<feature type="disulfide bond" evidence="6">
    <location>
        <begin position="156"/>
        <end position="174"/>
    </location>
</feature>
<comment type="caution">
    <text evidence="9">The sequence shown here is derived from an EMBL/GenBank/DDBJ whole genome shotgun (WGS) entry which is preliminary data.</text>
</comment>
<dbReference type="InterPro" id="IPR000301">
    <property type="entry name" value="Tetraspanin_animals"/>
</dbReference>
<dbReference type="EMBL" id="CAJNOL010000713">
    <property type="protein sequence ID" value="CAF1175092.1"/>
    <property type="molecule type" value="Genomic_DNA"/>
</dbReference>
<evidence type="ECO:0000256" key="5">
    <source>
        <dbReference type="ARBA" id="ARBA00023136"/>
    </source>
</evidence>
<dbReference type="Proteomes" id="UP000663854">
    <property type="component" value="Unassembled WGS sequence"/>
</dbReference>
<sequence>MGIATCYPCAKYLLLVLNLFFWLTGLALIALGIYFLLRPEIQNIIHLFNFTILPLSSIEILGCLLILFGVIIFLIGLFGYCGAQQESRTCLILYIVLVTCVLLAELALFLFIAMYHEQGQVLVKQHLISQVKKYNHIYPAQYEKAIDYIQSKYHCCGINSAHDYTDSHIPLSCCSMTSSSICTVHQVSLAGTPGCYSLLTQTTFFWTKFIILIELSLCILSLIGVFLAICVCQHTMLYDGYAQARYYV</sequence>
<evidence type="ECO:0000313" key="10">
    <source>
        <dbReference type="Proteomes" id="UP000663870"/>
    </source>
</evidence>
<dbReference type="InterPro" id="IPR008952">
    <property type="entry name" value="Tetraspanin_EC2_sf"/>
</dbReference>
<reference evidence="9" key="1">
    <citation type="submission" date="2021-02" db="EMBL/GenBank/DDBJ databases">
        <authorList>
            <person name="Nowell W R."/>
        </authorList>
    </citation>
    <scope>NUCLEOTIDE SEQUENCE</scope>
</reference>
<dbReference type="Pfam" id="PF00335">
    <property type="entry name" value="Tetraspanin"/>
    <property type="match status" value="1"/>
</dbReference>
<keyword evidence="5 7" id="KW-0472">Membrane</keyword>
<dbReference type="PRINTS" id="PR00259">
    <property type="entry name" value="TMFOUR"/>
</dbReference>
<dbReference type="Gene3D" id="1.10.1450.10">
    <property type="entry name" value="Tetraspanin"/>
    <property type="match status" value="1"/>
</dbReference>
<organism evidence="9 10">
    <name type="scientific">Rotaria sordida</name>
    <dbReference type="NCBI Taxonomy" id="392033"/>
    <lineage>
        <taxon>Eukaryota</taxon>
        <taxon>Metazoa</taxon>
        <taxon>Spiralia</taxon>
        <taxon>Gnathifera</taxon>
        <taxon>Rotifera</taxon>
        <taxon>Eurotatoria</taxon>
        <taxon>Bdelloidea</taxon>
        <taxon>Philodinida</taxon>
        <taxon>Philodinidae</taxon>
        <taxon>Rotaria</taxon>
    </lineage>
</organism>
<protein>
    <recommendedName>
        <fullName evidence="7">Tetraspanin</fullName>
    </recommendedName>
</protein>
<feature type="transmembrane region" description="Helical" evidence="7">
    <location>
        <begin position="91"/>
        <end position="115"/>
    </location>
</feature>
<dbReference type="SUPFAM" id="SSF48652">
    <property type="entry name" value="Tetraspanin"/>
    <property type="match status" value="1"/>
</dbReference>
<name>A0A814UD45_9BILA</name>
<feature type="transmembrane region" description="Helical" evidence="7">
    <location>
        <begin position="12"/>
        <end position="37"/>
    </location>
</feature>
<evidence type="ECO:0000313" key="9">
    <source>
        <dbReference type="EMBL" id="CAF1175092.1"/>
    </source>
</evidence>
<feature type="transmembrane region" description="Helical" evidence="7">
    <location>
        <begin position="209"/>
        <end position="231"/>
    </location>
</feature>
<evidence type="ECO:0000256" key="1">
    <source>
        <dbReference type="ARBA" id="ARBA00004141"/>
    </source>
</evidence>
<comment type="subcellular location">
    <subcellularLocation>
        <location evidence="1 7">Membrane</location>
        <topology evidence="1 7">Multi-pass membrane protein</topology>
    </subcellularLocation>
</comment>
<dbReference type="EMBL" id="CAJNOH010000381">
    <property type="protein sequence ID" value="CAF1022193.1"/>
    <property type="molecule type" value="Genomic_DNA"/>
</dbReference>
<evidence type="ECO:0000256" key="6">
    <source>
        <dbReference type="PIRSR" id="PIRSR002419-1"/>
    </source>
</evidence>
<evidence type="ECO:0000256" key="7">
    <source>
        <dbReference type="RuleBase" id="RU361218"/>
    </source>
</evidence>
<keyword evidence="6" id="KW-1015">Disulfide bond</keyword>
<dbReference type="InterPro" id="IPR018499">
    <property type="entry name" value="Tetraspanin/Peripherin"/>
</dbReference>
<evidence type="ECO:0000256" key="4">
    <source>
        <dbReference type="ARBA" id="ARBA00022989"/>
    </source>
</evidence>
<keyword evidence="4 7" id="KW-1133">Transmembrane helix</keyword>
<keyword evidence="10" id="KW-1185">Reference proteome</keyword>
<evidence type="ECO:0000313" key="8">
    <source>
        <dbReference type="EMBL" id="CAF1022193.1"/>
    </source>
</evidence>
<evidence type="ECO:0000256" key="2">
    <source>
        <dbReference type="ARBA" id="ARBA00006840"/>
    </source>
</evidence>
<comment type="similarity">
    <text evidence="2 7">Belongs to the tetraspanin (TM4SF) family.</text>
</comment>
<dbReference type="CDD" id="cd03127">
    <property type="entry name" value="tetraspanin_LEL"/>
    <property type="match status" value="1"/>
</dbReference>
<accession>A0A814UD45</accession>
<dbReference type="Proteomes" id="UP000663870">
    <property type="component" value="Unassembled WGS sequence"/>
</dbReference>
<dbReference type="AlphaFoldDB" id="A0A814UD45"/>